<evidence type="ECO:0000313" key="13">
    <source>
        <dbReference type="EMBL" id="TGZ67370.1"/>
    </source>
</evidence>
<sequence length="181" mass="21255">MPHMLPFFYSQDEVNQVLTLNVWIEQEWIDERLHWDPLEYNNLSTVRVPCEKLWLPDIVLYNSADDYTSGYMQSRAMVGNTGNVFWSPPAKLRSACKIDITYFPFDDQSCTMKFGSWAYDGWQVNMSKRHEEVDLSNYVQNGEWNLLRVSVVRDEPKNLMVVGQKLYNSIVYVNKVRHTSA</sequence>
<evidence type="ECO:0000256" key="6">
    <source>
        <dbReference type="ARBA" id="ARBA00023136"/>
    </source>
</evidence>
<dbReference type="Proteomes" id="UP000308267">
    <property type="component" value="Unassembled WGS sequence"/>
</dbReference>
<evidence type="ECO:0000256" key="10">
    <source>
        <dbReference type="ARBA" id="ARBA00034099"/>
    </source>
</evidence>
<keyword evidence="2" id="KW-1003">Cell membrane</keyword>
<keyword evidence="6" id="KW-0472">Membrane</keyword>
<evidence type="ECO:0000256" key="8">
    <source>
        <dbReference type="ARBA" id="ARBA00023286"/>
    </source>
</evidence>
<keyword evidence="7" id="KW-0675">Receptor</keyword>
<gene>
    <name evidence="13" type="ORF">CRM22_004828</name>
</gene>
<dbReference type="PANTHER" id="PTHR18945">
    <property type="entry name" value="NEUROTRANSMITTER GATED ION CHANNEL"/>
    <property type="match status" value="1"/>
</dbReference>
<evidence type="ECO:0000256" key="9">
    <source>
        <dbReference type="ARBA" id="ARBA00023303"/>
    </source>
</evidence>
<evidence type="ECO:0000256" key="2">
    <source>
        <dbReference type="ARBA" id="ARBA00022475"/>
    </source>
</evidence>
<keyword evidence="14" id="KW-1185">Reference proteome</keyword>
<dbReference type="STRING" id="147828.A0A4S2LU59"/>
<organism evidence="13 14">
    <name type="scientific">Opisthorchis felineus</name>
    <dbReference type="NCBI Taxonomy" id="147828"/>
    <lineage>
        <taxon>Eukaryota</taxon>
        <taxon>Metazoa</taxon>
        <taxon>Spiralia</taxon>
        <taxon>Lophotrochozoa</taxon>
        <taxon>Platyhelminthes</taxon>
        <taxon>Trematoda</taxon>
        <taxon>Digenea</taxon>
        <taxon>Opisthorchiida</taxon>
        <taxon>Opisthorchiata</taxon>
        <taxon>Opisthorchiidae</taxon>
        <taxon>Opisthorchis</taxon>
    </lineage>
</organism>
<keyword evidence="1 11" id="KW-0813">Transport</keyword>
<keyword evidence="8" id="KW-1071">Ligand-gated ion channel</keyword>
<comment type="similarity">
    <text evidence="11">Belongs to the ligand-gated ion channel (TC 1.A.9) family.</text>
</comment>
<dbReference type="InterPro" id="IPR002394">
    <property type="entry name" value="Nicotinic_acetylcholine_rcpt"/>
</dbReference>
<evidence type="ECO:0000313" key="14">
    <source>
        <dbReference type="Proteomes" id="UP000308267"/>
    </source>
</evidence>
<dbReference type="Pfam" id="PF02931">
    <property type="entry name" value="Neur_chan_LBD"/>
    <property type="match status" value="1"/>
</dbReference>
<dbReference type="InterPro" id="IPR036734">
    <property type="entry name" value="Neur_chan_lig-bd_sf"/>
</dbReference>
<dbReference type="InterPro" id="IPR006201">
    <property type="entry name" value="Neur_channel"/>
</dbReference>
<keyword evidence="3" id="KW-0812">Transmembrane</keyword>
<evidence type="ECO:0000256" key="3">
    <source>
        <dbReference type="ARBA" id="ARBA00022692"/>
    </source>
</evidence>
<evidence type="ECO:0000256" key="4">
    <source>
        <dbReference type="ARBA" id="ARBA00023018"/>
    </source>
</evidence>
<dbReference type="PROSITE" id="PS00236">
    <property type="entry name" value="NEUROTR_ION_CHANNEL"/>
    <property type="match status" value="1"/>
</dbReference>
<comment type="caution">
    <text evidence="13">The sequence shown here is derived from an EMBL/GenBank/DDBJ whole genome shotgun (WGS) entry which is preliminary data.</text>
</comment>
<dbReference type="AlphaFoldDB" id="A0A4S2LU59"/>
<dbReference type="InterPro" id="IPR018000">
    <property type="entry name" value="Neurotransmitter_ion_chnl_CS"/>
</dbReference>
<dbReference type="Gene3D" id="2.70.170.10">
    <property type="entry name" value="Neurotransmitter-gated ion-channel ligand-binding domain"/>
    <property type="match status" value="1"/>
</dbReference>
<dbReference type="PRINTS" id="PR00252">
    <property type="entry name" value="NRIONCHANNEL"/>
</dbReference>
<dbReference type="EMBL" id="SJOL01006419">
    <property type="protein sequence ID" value="TGZ67370.1"/>
    <property type="molecule type" value="Genomic_DNA"/>
</dbReference>
<protein>
    <recommendedName>
        <fullName evidence="12">Neurotransmitter-gated ion-channel ligand-binding domain-containing protein</fullName>
    </recommendedName>
</protein>
<keyword evidence="4" id="KW-0770">Synapse</keyword>
<evidence type="ECO:0000259" key="12">
    <source>
        <dbReference type="Pfam" id="PF02931"/>
    </source>
</evidence>
<dbReference type="SUPFAM" id="SSF63712">
    <property type="entry name" value="Nicotinic receptor ligand binding domain-like"/>
    <property type="match status" value="1"/>
</dbReference>
<feature type="domain" description="Neurotransmitter-gated ion-channel ligand-binding" evidence="12">
    <location>
        <begin position="10"/>
        <end position="170"/>
    </location>
</feature>
<dbReference type="OrthoDB" id="5975154at2759"/>
<comment type="subcellular location">
    <subcellularLocation>
        <location evidence="10">Synaptic cell membrane</location>
        <topology evidence="10">Multi-pass membrane protein</topology>
    </subcellularLocation>
</comment>
<dbReference type="PRINTS" id="PR00254">
    <property type="entry name" value="NICOTINICR"/>
</dbReference>
<proteinExistence type="inferred from homology"/>
<accession>A0A4S2LU59</accession>
<dbReference type="GO" id="GO:0022848">
    <property type="term" value="F:acetylcholine-gated monoatomic cation-selective channel activity"/>
    <property type="evidence" value="ECO:0007669"/>
    <property type="project" value="InterPro"/>
</dbReference>
<dbReference type="InterPro" id="IPR006202">
    <property type="entry name" value="Neur_chan_lig-bd"/>
</dbReference>
<dbReference type="CDD" id="cd18997">
    <property type="entry name" value="LGIC_ECD_nAChR"/>
    <property type="match status" value="1"/>
</dbReference>
<evidence type="ECO:0000256" key="5">
    <source>
        <dbReference type="ARBA" id="ARBA00023065"/>
    </source>
</evidence>
<evidence type="ECO:0000256" key="11">
    <source>
        <dbReference type="RuleBase" id="RU000687"/>
    </source>
</evidence>
<evidence type="ECO:0000256" key="7">
    <source>
        <dbReference type="ARBA" id="ARBA00023170"/>
    </source>
</evidence>
<name>A0A4S2LU59_OPIFE</name>
<keyword evidence="9 11" id="KW-0407">Ion channel</keyword>
<dbReference type="GO" id="GO:0004888">
    <property type="term" value="F:transmembrane signaling receptor activity"/>
    <property type="evidence" value="ECO:0007669"/>
    <property type="project" value="InterPro"/>
</dbReference>
<keyword evidence="5 11" id="KW-0406">Ion transport</keyword>
<evidence type="ECO:0000256" key="1">
    <source>
        <dbReference type="ARBA" id="ARBA00022448"/>
    </source>
</evidence>
<reference evidence="13 14" key="1">
    <citation type="journal article" date="2019" name="BMC Genomics">
        <title>New insights from Opisthorchis felineus genome: update on genomics of the epidemiologically important liver flukes.</title>
        <authorList>
            <person name="Ershov N.I."/>
            <person name="Mordvinov V.A."/>
            <person name="Prokhortchouk E.B."/>
            <person name="Pakharukova M.Y."/>
            <person name="Gunbin K.V."/>
            <person name="Ustyantsev K."/>
            <person name="Genaev M.A."/>
            <person name="Blinov A.G."/>
            <person name="Mazur A."/>
            <person name="Boulygina E."/>
            <person name="Tsygankova S."/>
            <person name="Khrameeva E."/>
            <person name="Chekanov N."/>
            <person name="Fan G."/>
            <person name="Xiao A."/>
            <person name="Zhang H."/>
            <person name="Xu X."/>
            <person name="Yang H."/>
            <person name="Solovyev V."/>
            <person name="Lee S.M."/>
            <person name="Liu X."/>
            <person name="Afonnikov D.A."/>
            <person name="Skryabin K.G."/>
        </authorList>
    </citation>
    <scope>NUCLEOTIDE SEQUENCE [LARGE SCALE GENOMIC DNA]</scope>
    <source>
        <strain evidence="13">AK-0245</strain>
        <tissue evidence="13">Whole organism</tissue>
    </source>
</reference>
<dbReference type="GO" id="GO:0045211">
    <property type="term" value="C:postsynaptic membrane"/>
    <property type="evidence" value="ECO:0007669"/>
    <property type="project" value="InterPro"/>
</dbReference>
<dbReference type="FunFam" id="2.70.170.10:FF:000028">
    <property type="entry name" value="AcetylCholine Receptor"/>
    <property type="match status" value="1"/>
</dbReference>